<comment type="caution">
    <text evidence="1">The sequence shown here is derived from an EMBL/GenBank/DDBJ whole genome shotgun (WGS) entry which is preliminary data.</text>
</comment>
<evidence type="ECO:0000313" key="1">
    <source>
        <dbReference type="EMBL" id="NNJ25446.1"/>
    </source>
</evidence>
<dbReference type="SUPFAM" id="SSF101478">
    <property type="entry name" value="ADP-ribosylglycohydrolase"/>
    <property type="match status" value="1"/>
</dbReference>
<accession>A0ABX1VDE8</accession>
<proteinExistence type="predicted"/>
<evidence type="ECO:0000313" key="2">
    <source>
        <dbReference type="Proteomes" id="UP000609651"/>
    </source>
</evidence>
<keyword evidence="1" id="KW-0378">Hydrolase</keyword>
<dbReference type="EMBL" id="WTPX01000037">
    <property type="protein sequence ID" value="NNJ25446.1"/>
    <property type="molecule type" value="Genomic_DNA"/>
</dbReference>
<dbReference type="GO" id="GO:0047407">
    <property type="term" value="F:ADP-ribosyl-[dinitrogen reductase] hydrolase activity"/>
    <property type="evidence" value="ECO:0007669"/>
    <property type="project" value="UniProtKB-EC"/>
</dbReference>
<reference evidence="1 2" key="1">
    <citation type="journal article" date="2020" name="Syst. Appl. Microbiol.">
        <title>Alienimonas chondri sp. nov., a novel planctomycete isolated from the biofilm of the red alga Chondrus crispus.</title>
        <authorList>
            <person name="Vitorino I."/>
            <person name="Albuquerque L."/>
            <person name="Wiegand S."/>
            <person name="Kallscheuer N."/>
            <person name="da Costa M.S."/>
            <person name="Lobo-da-Cunha A."/>
            <person name="Jogler C."/>
            <person name="Lage O.M."/>
        </authorList>
    </citation>
    <scope>NUCLEOTIDE SEQUENCE [LARGE SCALE GENOMIC DNA]</scope>
    <source>
        <strain evidence="1 2">LzC2</strain>
    </source>
</reference>
<dbReference type="Gene3D" id="1.10.4080.10">
    <property type="entry name" value="ADP-ribosylation/Crystallin J1"/>
    <property type="match status" value="1"/>
</dbReference>
<keyword evidence="1" id="KW-0326">Glycosidase</keyword>
<organism evidence="1 2">
    <name type="scientific">Alienimonas chondri</name>
    <dbReference type="NCBI Taxonomy" id="2681879"/>
    <lineage>
        <taxon>Bacteria</taxon>
        <taxon>Pseudomonadati</taxon>
        <taxon>Planctomycetota</taxon>
        <taxon>Planctomycetia</taxon>
        <taxon>Planctomycetales</taxon>
        <taxon>Planctomycetaceae</taxon>
        <taxon>Alienimonas</taxon>
    </lineage>
</organism>
<sequence length="317" mass="33088">MPDSSAPQNAAADRFRGCLLGLAVGDAVGTTVEFKPRGSFEPVTDMTGGGPFGLEPGQWTDDTSMALCLADSLLACGGMDPKDQLDRYLRWSEQGERSSNGRCFDIGNTVGDALLRYQNTGDPAAGSTAWDSAGNGSIMRLAPVPMWFFPDEAAAVRAAGESSRTTHGAEECVDACRLLGLILCRALAGASKQDVLADAPDVVAAPAIRQIAAGCYFEKAEDQIQGSGYVVESLEAALWCFHQTDSYEAAILKAANLGRDADTTAAICGQVAGAYYGESGIPAAWRERITLGDEIAVLADRLRIAGPASPSPAATKG</sequence>
<gene>
    <name evidence="1" type="primary">draG_1</name>
    <name evidence="1" type="ORF">LzC2_15160</name>
</gene>
<dbReference type="EC" id="3.2.2.24" evidence="1"/>
<dbReference type="InterPro" id="IPR036705">
    <property type="entry name" value="Ribosyl_crysJ1_sf"/>
</dbReference>
<dbReference type="RefSeq" id="WP_171185460.1">
    <property type="nucleotide sequence ID" value="NZ_WTPX01000037.1"/>
</dbReference>
<dbReference type="Pfam" id="PF03747">
    <property type="entry name" value="ADP_ribosyl_GH"/>
    <property type="match status" value="1"/>
</dbReference>
<dbReference type="PANTHER" id="PTHR16222:SF12">
    <property type="entry name" value="ADP-RIBOSYLGLYCOHYDROLASE-RELATED"/>
    <property type="match status" value="1"/>
</dbReference>
<keyword evidence="2" id="KW-1185">Reference proteome</keyword>
<dbReference type="PANTHER" id="PTHR16222">
    <property type="entry name" value="ADP-RIBOSYLGLYCOHYDROLASE"/>
    <property type="match status" value="1"/>
</dbReference>
<dbReference type="InterPro" id="IPR005502">
    <property type="entry name" value="Ribosyl_crysJ1"/>
</dbReference>
<dbReference type="InterPro" id="IPR050792">
    <property type="entry name" value="ADP-ribosylglycohydrolase"/>
</dbReference>
<protein>
    <submittedName>
        <fullName evidence="1">ADP-ribosyl-[dinitrogen reductase] glycohydrolase</fullName>
        <ecNumber evidence="1">3.2.2.24</ecNumber>
    </submittedName>
</protein>
<name>A0ABX1VDE8_9PLAN</name>
<dbReference type="Proteomes" id="UP000609651">
    <property type="component" value="Unassembled WGS sequence"/>
</dbReference>